<evidence type="ECO:0000313" key="4">
    <source>
        <dbReference type="EMBL" id="GFB25882.1"/>
    </source>
</evidence>
<name>A0A699LBB0_TANCI</name>
<dbReference type="GO" id="GO:0008270">
    <property type="term" value="F:zinc ion binding"/>
    <property type="evidence" value="ECO:0007669"/>
    <property type="project" value="UniProtKB-KW"/>
</dbReference>
<keyword evidence="2" id="KW-0175">Coiled coil</keyword>
<dbReference type="Pfam" id="PF00098">
    <property type="entry name" value="zf-CCHC"/>
    <property type="match status" value="1"/>
</dbReference>
<sequence length="188" mass="21419">MNMSPANKAYFEFEKEAIHLILNGIGDEIYSTVNACQTAQEMWEAIERLQQGESLTFKMTMNVVAAREKVGSLVVQQSGIQCFNCKEFNHFAKECRKPKRVKDSVYHKEKMLMCKQAEKERDDERVALANLIANLKLDVDENKKIQKQLKKANTTLAQELKECKTILAKTSKPLGESNSVRDSFLIAL</sequence>
<evidence type="ECO:0000256" key="2">
    <source>
        <dbReference type="SAM" id="Coils"/>
    </source>
</evidence>
<evidence type="ECO:0000259" key="3">
    <source>
        <dbReference type="PROSITE" id="PS50158"/>
    </source>
</evidence>
<keyword evidence="1" id="KW-0862">Zinc</keyword>
<gene>
    <name evidence="4" type="ORF">Tci_697853</name>
</gene>
<keyword evidence="1" id="KW-0863">Zinc-finger</keyword>
<organism evidence="4">
    <name type="scientific">Tanacetum cinerariifolium</name>
    <name type="common">Dalmatian daisy</name>
    <name type="synonym">Chrysanthemum cinerariifolium</name>
    <dbReference type="NCBI Taxonomy" id="118510"/>
    <lineage>
        <taxon>Eukaryota</taxon>
        <taxon>Viridiplantae</taxon>
        <taxon>Streptophyta</taxon>
        <taxon>Embryophyta</taxon>
        <taxon>Tracheophyta</taxon>
        <taxon>Spermatophyta</taxon>
        <taxon>Magnoliopsida</taxon>
        <taxon>eudicotyledons</taxon>
        <taxon>Gunneridae</taxon>
        <taxon>Pentapetalae</taxon>
        <taxon>asterids</taxon>
        <taxon>campanulids</taxon>
        <taxon>Asterales</taxon>
        <taxon>Asteraceae</taxon>
        <taxon>Asteroideae</taxon>
        <taxon>Anthemideae</taxon>
        <taxon>Anthemidinae</taxon>
        <taxon>Tanacetum</taxon>
    </lineage>
</organism>
<dbReference type="GO" id="GO:0003676">
    <property type="term" value="F:nucleic acid binding"/>
    <property type="evidence" value="ECO:0007669"/>
    <property type="project" value="InterPro"/>
</dbReference>
<dbReference type="SMART" id="SM00343">
    <property type="entry name" value="ZnF_C2HC"/>
    <property type="match status" value="1"/>
</dbReference>
<feature type="domain" description="CCHC-type" evidence="3">
    <location>
        <begin position="82"/>
        <end position="97"/>
    </location>
</feature>
<feature type="coiled-coil region" evidence="2">
    <location>
        <begin position="114"/>
        <end position="162"/>
    </location>
</feature>
<dbReference type="SUPFAM" id="SSF57756">
    <property type="entry name" value="Retrovirus zinc finger-like domains"/>
    <property type="match status" value="1"/>
</dbReference>
<dbReference type="AlphaFoldDB" id="A0A699LBB0"/>
<dbReference type="PROSITE" id="PS50158">
    <property type="entry name" value="ZF_CCHC"/>
    <property type="match status" value="1"/>
</dbReference>
<reference evidence="4" key="1">
    <citation type="journal article" date="2019" name="Sci. Rep.">
        <title>Draft genome of Tanacetum cinerariifolium, the natural source of mosquito coil.</title>
        <authorList>
            <person name="Yamashiro T."/>
            <person name="Shiraishi A."/>
            <person name="Satake H."/>
            <person name="Nakayama K."/>
        </authorList>
    </citation>
    <scope>NUCLEOTIDE SEQUENCE</scope>
</reference>
<comment type="caution">
    <text evidence="4">The sequence shown here is derived from an EMBL/GenBank/DDBJ whole genome shotgun (WGS) entry which is preliminary data.</text>
</comment>
<accession>A0A699LBB0</accession>
<dbReference type="InterPro" id="IPR001878">
    <property type="entry name" value="Znf_CCHC"/>
</dbReference>
<dbReference type="EMBL" id="BKCJ010587152">
    <property type="protein sequence ID" value="GFB25882.1"/>
    <property type="molecule type" value="Genomic_DNA"/>
</dbReference>
<dbReference type="InterPro" id="IPR036875">
    <property type="entry name" value="Znf_CCHC_sf"/>
</dbReference>
<evidence type="ECO:0000256" key="1">
    <source>
        <dbReference type="PROSITE-ProRule" id="PRU00047"/>
    </source>
</evidence>
<keyword evidence="1" id="KW-0479">Metal-binding</keyword>
<protein>
    <recommendedName>
        <fullName evidence="3">CCHC-type domain-containing protein</fullName>
    </recommendedName>
</protein>
<dbReference type="Gene3D" id="4.10.60.10">
    <property type="entry name" value="Zinc finger, CCHC-type"/>
    <property type="match status" value="1"/>
</dbReference>
<proteinExistence type="predicted"/>